<dbReference type="InterPro" id="IPR039421">
    <property type="entry name" value="Type_1_exporter"/>
</dbReference>
<dbReference type="InterPro" id="IPR011527">
    <property type="entry name" value="ABC1_TM_dom"/>
</dbReference>
<dbReference type="PROSITE" id="PS00211">
    <property type="entry name" value="ABC_TRANSPORTER_1"/>
    <property type="match status" value="1"/>
</dbReference>
<evidence type="ECO:0000259" key="7">
    <source>
        <dbReference type="PROSITE" id="PS50929"/>
    </source>
</evidence>
<dbReference type="PROSITE" id="PS50929">
    <property type="entry name" value="ABC_TM1F"/>
    <property type="match status" value="1"/>
</dbReference>
<evidence type="ECO:0000256" key="1">
    <source>
        <dbReference type="ARBA" id="ARBA00004651"/>
    </source>
</evidence>
<dbReference type="PANTHER" id="PTHR43394">
    <property type="entry name" value="ATP-DEPENDENT PERMEASE MDL1, MITOCHONDRIAL"/>
    <property type="match status" value="1"/>
</dbReference>
<dbReference type="InterPro" id="IPR027417">
    <property type="entry name" value="P-loop_NTPase"/>
</dbReference>
<dbReference type="PROSITE" id="PS50893">
    <property type="entry name" value="ABC_TRANSPORTER_2"/>
    <property type="match status" value="1"/>
</dbReference>
<evidence type="ECO:0000256" key="5">
    <source>
        <dbReference type="SAM" id="Phobius"/>
    </source>
</evidence>
<name>A0A841FBY4_9ACTN</name>
<keyword evidence="9" id="KW-1185">Reference proteome</keyword>
<dbReference type="Proteomes" id="UP000548476">
    <property type="component" value="Unassembled WGS sequence"/>
</dbReference>
<sequence length="575" mass="60883">MPITPLAHPGTPDARGPARYLWWLVIRQPWRVLRGSFFGTVWMVGLTLPPYLTSRAIDDGLRARDTGALLTWTAAIVAVGATNALLGMMRHRTMTFIRIDASFRTVQAVVRHATRLGAALPRRLSTGEVIAVGSTDVNRIAQVLTFVGPGVGSVIAYFVVAILLFNVSALLAAIVLVGVPAMVLLVSPMLRRLQRVETEYREQQGVLTALAGDVVSGLRVLSGIGGKELFASRYRQRSAALRDEGYRVGSVASWIHACAVGAPALFLAAVIWLGARTAATGDITVGELVAVYGYVAMLTTPVYFFIETSYDFTRGLVAARRVTTVLNLEPDVTEAPSTVPVPAGPADLHDPVTGLTVPAGTLTVVAADEPAEALALADRLARLTDSDATWGGVPLSGMPFAELRSRVVVADNDAYLFAGSARDTLTPPGEHTPEAIAAAVHTASAEDVLDALPDGLDTAVGNQVRTLSGGQRQRLRLARAVLTDADVLILIEPTSAVDSHTESVIASRLRALRAGRTTVVVSTSPLFLDLADVVAHVHDGAAATGDHETLLHTSPAYHALVDRRTGDDQPAEAGR</sequence>
<dbReference type="EMBL" id="JACHGT010000003">
    <property type="protein sequence ID" value="MBB6033776.1"/>
    <property type="molecule type" value="Genomic_DNA"/>
</dbReference>
<feature type="domain" description="ABC transmembrane type-1" evidence="7">
    <location>
        <begin position="35"/>
        <end position="314"/>
    </location>
</feature>
<dbReference type="InterPro" id="IPR017871">
    <property type="entry name" value="ABC_transporter-like_CS"/>
</dbReference>
<feature type="transmembrane region" description="Helical" evidence="5">
    <location>
        <begin position="251"/>
        <end position="273"/>
    </location>
</feature>
<dbReference type="GO" id="GO:0005886">
    <property type="term" value="C:plasma membrane"/>
    <property type="evidence" value="ECO:0007669"/>
    <property type="project" value="UniProtKB-SubCell"/>
</dbReference>
<dbReference type="Gene3D" id="1.20.1560.10">
    <property type="entry name" value="ABC transporter type 1, transmembrane domain"/>
    <property type="match status" value="1"/>
</dbReference>
<dbReference type="SUPFAM" id="SSF90123">
    <property type="entry name" value="ABC transporter transmembrane region"/>
    <property type="match status" value="1"/>
</dbReference>
<keyword evidence="2 5" id="KW-0812">Transmembrane</keyword>
<feature type="transmembrane region" description="Helical" evidence="5">
    <location>
        <begin position="69"/>
        <end position="89"/>
    </location>
</feature>
<reference evidence="8 9" key="1">
    <citation type="submission" date="2020-08" db="EMBL/GenBank/DDBJ databases">
        <title>Genomic Encyclopedia of Type Strains, Phase IV (KMG-IV): sequencing the most valuable type-strain genomes for metagenomic binning, comparative biology and taxonomic classification.</title>
        <authorList>
            <person name="Goeker M."/>
        </authorList>
    </citation>
    <scope>NUCLEOTIDE SEQUENCE [LARGE SCALE GENOMIC DNA]</scope>
    <source>
        <strain evidence="8 9">YIM 65646</strain>
    </source>
</reference>
<dbReference type="RefSeq" id="WP_184786639.1">
    <property type="nucleotide sequence ID" value="NZ_BONT01000013.1"/>
</dbReference>
<feature type="transmembrane region" description="Helical" evidence="5">
    <location>
        <begin position="32"/>
        <end position="49"/>
    </location>
</feature>
<dbReference type="CDD" id="cd07346">
    <property type="entry name" value="ABC_6TM_exporters"/>
    <property type="match status" value="1"/>
</dbReference>
<keyword evidence="3 5" id="KW-1133">Transmembrane helix</keyword>
<evidence type="ECO:0000256" key="3">
    <source>
        <dbReference type="ARBA" id="ARBA00022989"/>
    </source>
</evidence>
<evidence type="ECO:0000313" key="9">
    <source>
        <dbReference type="Proteomes" id="UP000548476"/>
    </source>
</evidence>
<feature type="domain" description="ABC transporter" evidence="6">
    <location>
        <begin position="297"/>
        <end position="564"/>
    </location>
</feature>
<dbReference type="InterPro" id="IPR036640">
    <property type="entry name" value="ABC1_TM_sf"/>
</dbReference>
<protein>
    <submittedName>
        <fullName evidence="8">ABC-type multidrug transport system fused ATPase/permease subunit</fullName>
    </submittedName>
</protein>
<gene>
    <name evidence="8" type="ORF">HNR73_001626</name>
</gene>
<organism evidence="8 9">
    <name type="scientific">Phytomonospora endophytica</name>
    <dbReference type="NCBI Taxonomy" id="714109"/>
    <lineage>
        <taxon>Bacteria</taxon>
        <taxon>Bacillati</taxon>
        <taxon>Actinomycetota</taxon>
        <taxon>Actinomycetes</taxon>
        <taxon>Micromonosporales</taxon>
        <taxon>Micromonosporaceae</taxon>
        <taxon>Phytomonospora</taxon>
    </lineage>
</organism>
<evidence type="ECO:0000313" key="8">
    <source>
        <dbReference type="EMBL" id="MBB6033776.1"/>
    </source>
</evidence>
<keyword evidence="4 5" id="KW-0472">Membrane</keyword>
<dbReference type="AlphaFoldDB" id="A0A841FBY4"/>
<feature type="transmembrane region" description="Helical" evidence="5">
    <location>
        <begin position="285"/>
        <end position="306"/>
    </location>
</feature>
<feature type="transmembrane region" description="Helical" evidence="5">
    <location>
        <begin position="170"/>
        <end position="190"/>
    </location>
</feature>
<dbReference type="Gene3D" id="3.40.50.300">
    <property type="entry name" value="P-loop containing nucleotide triphosphate hydrolases"/>
    <property type="match status" value="1"/>
</dbReference>
<evidence type="ECO:0000256" key="4">
    <source>
        <dbReference type="ARBA" id="ARBA00023136"/>
    </source>
</evidence>
<evidence type="ECO:0000259" key="6">
    <source>
        <dbReference type="PROSITE" id="PS50893"/>
    </source>
</evidence>
<feature type="transmembrane region" description="Helical" evidence="5">
    <location>
        <begin position="143"/>
        <end position="164"/>
    </location>
</feature>
<dbReference type="GO" id="GO:0016887">
    <property type="term" value="F:ATP hydrolysis activity"/>
    <property type="evidence" value="ECO:0007669"/>
    <property type="project" value="InterPro"/>
</dbReference>
<dbReference type="GO" id="GO:0015421">
    <property type="term" value="F:ABC-type oligopeptide transporter activity"/>
    <property type="evidence" value="ECO:0007669"/>
    <property type="project" value="TreeGrafter"/>
</dbReference>
<dbReference type="PANTHER" id="PTHR43394:SF1">
    <property type="entry name" value="ATP-BINDING CASSETTE SUB-FAMILY B MEMBER 10, MITOCHONDRIAL"/>
    <property type="match status" value="1"/>
</dbReference>
<evidence type="ECO:0000256" key="2">
    <source>
        <dbReference type="ARBA" id="ARBA00022692"/>
    </source>
</evidence>
<dbReference type="Pfam" id="PF00005">
    <property type="entry name" value="ABC_tran"/>
    <property type="match status" value="1"/>
</dbReference>
<comment type="subcellular location">
    <subcellularLocation>
        <location evidence="1">Cell membrane</location>
        <topology evidence="1">Multi-pass membrane protein</topology>
    </subcellularLocation>
</comment>
<accession>A0A841FBY4</accession>
<proteinExistence type="predicted"/>
<dbReference type="Pfam" id="PF00664">
    <property type="entry name" value="ABC_membrane"/>
    <property type="match status" value="1"/>
</dbReference>
<dbReference type="InterPro" id="IPR003439">
    <property type="entry name" value="ABC_transporter-like_ATP-bd"/>
</dbReference>
<dbReference type="SUPFAM" id="SSF52540">
    <property type="entry name" value="P-loop containing nucleoside triphosphate hydrolases"/>
    <property type="match status" value="1"/>
</dbReference>
<dbReference type="GO" id="GO:0005524">
    <property type="term" value="F:ATP binding"/>
    <property type="evidence" value="ECO:0007669"/>
    <property type="project" value="InterPro"/>
</dbReference>
<comment type="caution">
    <text evidence="8">The sequence shown here is derived from an EMBL/GenBank/DDBJ whole genome shotgun (WGS) entry which is preliminary data.</text>
</comment>